<dbReference type="InterPro" id="IPR037476">
    <property type="entry name" value="PCH1"/>
</dbReference>
<reference evidence="2" key="1">
    <citation type="submission" date="2022-03" db="EMBL/GenBank/DDBJ databases">
        <title>A functionally conserved STORR gene fusion in Papaver species that diverged 16.8 million years ago.</title>
        <authorList>
            <person name="Catania T."/>
        </authorList>
    </citation>
    <scope>NUCLEOTIDE SEQUENCE</scope>
    <source>
        <strain evidence="2">S-191538</strain>
    </source>
</reference>
<dbReference type="AlphaFoldDB" id="A0AA41W1G8"/>
<feature type="region of interest" description="Disordered" evidence="1">
    <location>
        <begin position="381"/>
        <end position="413"/>
    </location>
</feature>
<dbReference type="GO" id="GO:0010099">
    <property type="term" value="P:regulation of photomorphogenesis"/>
    <property type="evidence" value="ECO:0007669"/>
    <property type="project" value="InterPro"/>
</dbReference>
<protein>
    <recommendedName>
        <fullName evidence="4">F-box family protein</fullName>
    </recommendedName>
</protein>
<accession>A0AA41W1G8</accession>
<evidence type="ECO:0000313" key="2">
    <source>
        <dbReference type="EMBL" id="MCL7051115.1"/>
    </source>
</evidence>
<evidence type="ECO:0000313" key="3">
    <source>
        <dbReference type="Proteomes" id="UP001177140"/>
    </source>
</evidence>
<evidence type="ECO:0000256" key="1">
    <source>
        <dbReference type="SAM" id="MobiDB-lite"/>
    </source>
</evidence>
<feature type="compositionally biased region" description="Basic and acidic residues" evidence="1">
    <location>
        <begin position="401"/>
        <end position="413"/>
    </location>
</feature>
<proteinExistence type="predicted"/>
<evidence type="ECO:0008006" key="4">
    <source>
        <dbReference type="Google" id="ProtNLM"/>
    </source>
</evidence>
<sequence>MPDLPAYHDGNANLHSYQYLWMAHWMGKSCNSLIQRYNEDGADSIGQASLTSMNVGCESNSRSEWYPFPLSSYNQNIDSFSTVREEYVTNSLTSGHGMDIVGANITNSPSRLCILASKKLEFSSQDAFSLLGSIKDGPVQCQKSFGSIERESLPSSGPFLCILPGTTSRVVPYKHRPGGTPAESFMLKNKVIKVPFCRVESKDILAHTKLTPFENGTYNSCSYAASWMCDGVKVKDTKSSCFRQKVGALHTDDPSASKLDSLCCIDEQGREVNGSSGAGFSPSCNNPDRVTELEDINPGSYLLQKMPVCSVHDEETLKLCSIGNSVESVPEFRPRISQTTHLCFTKIFGVILSRGHHINRELKLSTEGNAKALYELFSLSSPGRGKQGPKHQSIRNTSNSEGKEDRGDGKKEHPCLQKELSADTDMLDTDHCVTRNSSHGIASFPSTKDFYVGKNSTTACATCSSSGEVGGRKTETLVIPNTCEYTPAIMTARGLTGRTTSRTDSLEFVNLYSRVQPPMDVNPSEEFYVPEAQPNQRLVKRLKLNTCGSLAQGNGTTEGEPASSGRKIDDLFTKIMKYNITSKDLVKNQNESDRSLVLFEKLDFSSMDSVKGHEDLIFSHPWIRRWRHSQPEAQSMKPAARVICEPQIPKPTLKKRKEKLPSFAAMALMGKASNRFRPCEFRKRGSVTVWNTEGF</sequence>
<dbReference type="PANTHER" id="PTHR36062">
    <property type="entry name" value="OS01G0687300 PROTEIN"/>
    <property type="match status" value="1"/>
</dbReference>
<keyword evidence="3" id="KW-1185">Reference proteome</keyword>
<organism evidence="2 3">
    <name type="scientific">Papaver nudicaule</name>
    <name type="common">Iceland poppy</name>
    <dbReference type="NCBI Taxonomy" id="74823"/>
    <lineage>
        <taxon>Eukaryota</taxon>
        <taxon>Viridiplantae</taxon>
        <taxon>Streptophyta</taxon>
        <taxon>Embryophyta</taxon>
        <taxon>Tracheophyta</taxon>
        <taxon>Spermatophyta</taxon>
        <taxon>Magnoliopsida</taxon>
        <taxon>Ranunculales</taxon>
        <taxon>Papaveraceae</taxon>
        <taxon>Papaveroideae</taxon>
        <taxon>Papaver</taxon>
    </lineage>
</organism>
<dbReference type="EMBL" id="JAJJMA010335208">
    <property type="protein sequence ID" value="MCL7051115.1"/>
    <property type="molecule type" value="Genomic_DNA"/>
</dbReference>
<dbReference type="Proteomes" id="UP001177140">
    <property type="component" value="Unassembled WGS sequence"/>
</dbReference>
<dbReference type="PANTHER" id="PTHR36062:SF1">
    <property type="entry name" value="OS01G0687300 PROTEIN"/>
    <property type="match status" value="1"/>
</dbReference>
<gene>
    <name evidence="2" type="ORF">MKW94_001832</name>
</gene>
<name>A0AA41W1G8_PAPNU</name>
<comment type="caution">
    <text evidence="2">The sequence shown here is derived from an EMBL/GenBank/DDBJ whole genome shotgun (WGS) entry which is preliminary data.</text>
</comment>